<feature type="region of interest" description="Disordered" evidence="1">
    <location>
        <begin position="1"/>
        <end position="33"/>
    </location>
</feature>
<dbReference type="RefSeq" id="WP_269603883.1">
    <property type="nucleotide sequence ID" value="NZ_JAPWIJ010000004.1"/>
</dbReference>
<evidence type="ECO:0000313" key="2">
    <source>
        <dbReference type="EMBL" id="MCZ4518948.1"/>
    </source>
</evidence>
<sequence length="80" mass="8599">MEDGLSERTSVTSPAYGDADVEQMLPEATPTPRTGADLVELACMLRGQVGPRLVAPHLGEHGYRRRFTAAANDRDSESVA</sequence>
<evidence type="ECO:0000313" key="3">
    <source>
        <dbReference type="Proteomes" id="UP001081071"/>
    </source>
</evidence>
<dbReference type="EMBL" id="JAPWIJ010000004">
    <property type="protein sequence ID" value="MCZ4518948.1"/>
    <property type="molecule type" value="Genomic_DNA"/>
</dbReference>
<keyword evidence="3" id="KW-1185">Reference proteome</keyword>
<comment type="caution">
    <text evidence="2">The sequence shown here is derived from an EMBL/GenBank/DDBJ whole genome shotgun (WGS) entry which is preliminary data.</text>
</comment>
<protein>
    <submittedName>
        <fullName evidence="2">Uncharacterized protein</fullName>
    </submittedName>
</protein>
<evidence type="ECO:0000256" key="1">
    <source>
        <dbReference type="SAM" id="MobiDB-lite"/>
    </source>
</evidence>
<gene>
    <name evidence="2" type="ORF">O4220_10495</name>
</gene>
<proteinExistence type="predicted"/>
<accession>A0ABT4MD86</accession>
<dbReference type="Proteomes" id="UP001081071">
    <property type="component" value="Unassembled WGS sequence"/>
</dbReference>
<organism evidence="2 3">
    <name type="scientific">Rhodococcus ruber</name>
    <dbReference type="NCBI Taxonomy" id="1830"/>
    <lineage>
        <taxon>Bacteria</taxon>
        <taxon>Bacillati</taxon>
        <taxon>Actinomycetota</taxon>
        <taxon>Actinomycetes</taxon>
        <taxon>Mycobacteriales</taxon>
        <taxon>Nocardiaceae</taxon>
        <taxon>Rhodococcus</taxon>
    </lineage>
</organism>
<name>A0ABT4MD86_9NOCA</name>
<reference evidence="2" key="1">
    <citation type="submission" date="2022-12" db="EMBL/GenBank/DDBJ databases">
        <authorList>
            <person name="Krivoruchko A.V."/>
            <person name="Elkin A."/>
        </authorList>
    </citation>
    <scope>NUCLEOTIDE SEQUENCE</scope>
    <source>
        <strain evidence="2">IEGM 1391</strain>
    </source>
</reference>